<proteinExistence type="predicted"/>
<sequence>METNNTHKHSQSIANFAAIKTAIANNEEALLKELIADQAMQELEKSYLIDLAGLSNDPAILKIIKDIPVEK</sequence>
<evidence type="ECO:0000313" key="1">
    <source>
        <dbReference type="EMBL" id="SHF27747.1"/>
    </source>
</evidence>
<name>A0A1M5ACC6_9GAMM</name>
<dbReference type="RefSeq" id="WP_072839249.1">
    <property type="nucleotide sequence ID" value="NZ_FQVF01000006.1"/>
</dbReference>
<dbReference type="OrthoDB" id="6107162at2"/>
<evidence type="ECO:0000313" key="2">
    <source>
        <dbReference type="Proteomes" id="UP000184517"/>
    </source>
</evidence>
<dbReference type="AlphaFoldDB" id="A0A1M5ACC6"/>
<dbReference type="Proteomes" id="UP000184517">
    <property type="component" value="Unassembled WGS sequence"/>
</dbReference>
<protein>
    <submittedName>
        <fullName evidence="1">Uncharacterized protein</fullName>
    </submittedName>
</protein>
<reference evidence="2" key="1">
    <citation type="submission" date="2016-11" db="EMBL/GenBank/DDBJ databases">
        <authorList>
            <person name="Varghese N."/>
            <person name="Submissions S."/>
        </authorList>
    </citation>
    <scope>NUCLEOTIDE SEQUENCE [LARGE SCALE GENOMIC DNA]</scope>
    <source>
        <strain evidence="2">DSM 16579</strain>
    </source>
</reference>
<organism evidence="1 2">
    <name type="scientific">Marinomonas polaris DSM 16579</name>
    <dbReference type="NCBI Taxonomy" id="1122206"/>
    <lineage>
        <taxon>Bacteria</taxon>
        <taxon>Pseudomonadati</taxon>
        <taxon>Pseudomonadota</taxon>
        <taxon>Gammaproteobacteria</taxon>
        <taxon>Oceanospirillales</taxon>
        <taxon>Oceanospirillaceae</taxon>
        <taxon>Marinomonas</taxon>
    </lineage>
</organism>
<gene>
    <name evidence="1" type="ORF">SAMN02745753_01669</name>
</gene>
<dbReference type="EMBL" id="FQVF01000006">
    <property type="protein sequence ID" value="SHF27747.1"/>
    <property type="molecule type" value="Genomic_DNA"/>
</dbReference>
<accession>A0A1M5ACC6</accession>
<keyword evidence="2" id="KW-1185">Reference proteome</keyword>